<dbReference type="Proteomes" id="UP000317378">
    <property type="component" value="Unassembled WGS sequence"/>
</dbReference>
<organism evidence="2 3">
    <name type="scientific">Streptomyces sporangiiformans</name>
    <dbReference type="NCBI Taxonomy" id="2315329"/>
    <lineage>
        <taxon>Bacteria</taxon>
        <taxon>Bacillati</taxon>
        <taxon>Actinomycetota</taxon>
        <taxon>Actinomycetes</taxon>
        <taxon>Kitasatosporales</taxon>
        <taxon>Streptomycetaceae</taxon>
        <taxon>Streptomyces</taxon>
    </lineage>
</organism>
<accession>A0A505DQ70</accession>
<gene>
    <name evidence="2" type="ORF">FGD71_004530</name>
</gene>
<protein>
    <submittedName>
        <fullName evidence="2">Uncharacterized protein</fullName>
    </submittedName>
</protein>
<evidence type="ECO:0000313" key="2">
    <source>
        <dbReference type="EMBL" id="TPQ23330.1"/>
    </source>
</evidence>
<name>A0A505DQ70_9ACTN</name>
<proteinExistence type="predicted"/>
<reference evidence="2 3" key="1">
    <citation type="submission" date="2019-06" db="EMBL/GenBank/DDBJ databases">
        <title>Streptomyces sporangiiformans sp. nov., a novel actinomycete isolated from soil in Mount Song.</title>
        <authorList>
            <person name="Han L."/>
        </authorList>
    </citation>
    <scope>NUCLEOTIDE SEQUENCE [LARGE SCALE GENOMIC DNA]</scope>
    <source>
        <strain evidence="2 3">NEAU-SSA 1</strain>
    </source>
</reference>
<feature type="compositionally biased region" description="Basic and acidic residues" evidence="1">
    <location>
        <begin position="1"/>
        <end position="24"/>
    </location>
</feature>
<evidence type="ECO:0000256" key="1">
    <source>
        <dbReference type="SAM" id="MobiDB-lite"/>
    </source>
</evidence>
<keyword evidence="3" id="KW-1185">Reference proteome</keyword>
<feature type="region of interest" description="Disordered" evidence="1">
    <location>
        <begin position="1"/>
        <end position="28"/>
    </location>
</feature>
<comment type="caution">
    <text evidence="2">The sequence shown here is derived from an EMBL/GenBank/DDBJ whole genome shotgun (WGS) entry which is preliminary data.</text>
</comment>
<sequence length="192" mass="21000">MFSRNRDNTHESGTARRNKPDRSQRPRCVFFKGTSPSQKIGRDGVSTYLALIFGTLLSSQGTDASFVLTLAGFPLGASLRCFSTLSGFSWALPFGVSQLYQGFPVSLTTVLRARRTGPEIGSDKLGAARQGRLVASPRLKQVYDPTWRGGAGANRLCCALRSPTGNSRAEPSLFMTYPAQRCAVRDKHRRPI</sequence>
<dbReference type="AlphaFoldDB" id="A0A505DQ70"/>
<evidence type="ECO:0000313" key="3">
    <source>
        <dbReference type="Proteomes" id="UP000317378"/>
    </source>
</evidence>
<dbReference type="EMBL" id="VCHX02000049">
    <property type="protein sequence ID" value="TPQ23330.1"/>
    <property type="molecule type" value="Genomic_DNA"/>
</dbReference>